<dbReference type="SMART" id="SM00353">
    <property type="entry name" value="HLH"/>
    <property type="match status" value="1"/>
</dbReference>
<sequence>MDSSCLPLDAAHINKHQVQPYLSIQQQCWLLQQPCDSGYAEGNDDLFSQAFKSYEANMQSINQWVIAAQNTPALTNSSSAPSPFEYADSLVLPPKQWQPYEASYSTAYCLDGPAAYNSPHYHKSEGSEGSTPYSQDFCQSSMPTEMPALQPTPMEECVSTTGASSVSQPRQREHHTAVEQRYRKNLNDQFNSLRLAVPDIQTSQPQRAGQPARPSKCEVLAGAVDYIKRLEDEVRALKINLTGDENEASRKRARTMI</sequence>
<dbReference type="PANTHER" id="PTHR47336:SF2">
    <property type="entry name" value="TRANSCRIPTION FACTOR HMS1-RELATED"/>
    <property type="match status" value="1"/>
</dbReference>
<evidence type="ECO:0000256" key="1">
    <source>
        <dbReference type="SAM" id="Coils"/>
    </source>
</evidence>
<dbReference type="EMBL" id="JBFMKM010000001">
    <property type="protein sequence ID" value="KAL1311829.1"/>
    <property type="molecule type" value="Genomic_DNA"/>
</dbReference>
<dbReference type="InterPro" id="IPR036638">
    <property type="entry name" value="HLH_DNA-bd_sf"/>
</dbReference>
<feature type="coiled-coil region" evidence="1">
    <location>
        <begin position="220"/>
        <end position="247"/>
    </location>
</feature>
<gene>
    <name evidence="3" type="ORF">AAFC00_001904</name>
</gene>
<accession>A0ABR3PRL9</accession>
<organism evidence="3 4">
    <name type="scientific">Neodothiora populina</name>
    <dbReference type="NCBI Taxonomy" id="2781224"/>
    <lineage>
        <taxon>Eukaryota</taxon>
        <taxon>Fungi</taxon>
        <taxon>Dikarya</taxon>
        <taxon>Ascomycota</taxon>
        <taxon>Pezizomycotina</taxon>
        <taxon>Dothideomycetes</taxon>
        <taxon>Dothideomycetidae</taxon>
        <taxon>Dothideales</taxon>
        <taxon>Dothioraceae</taxon>
        <taxon>Neodothiora</taxon>
    </lineage>
</organism>
<name>A0ABR3PRL9_9PEZI</name>
<keyword evidence="4" id="KW-1185">Reference proteome</keyword>
<dbReference type="Gene3D" id="4.10.280.10">
    <property type="entry name" value="Helix-loop-helix DNA-binding domain"/>
    <property type="match status" value="1"/>
</dbReference>
<keyword evidence="1" id="KW-0175">Coiled coil</keyword>
<evidence type="ECO:0000313" key="3">
    <source>
        <dbReference type="EMBL" id="KAL1311829.1"/>
    </source>
</evidence>
<feature type="domain" description="BHLH" evidence="2">
    <location>
        <begin position="170"/>
        <end position="230"/>
    </location>
</feature>
<comment type="caution">
    <text evidence="3">The sequence shown here is derived from an EMBL/GenBank/DDBJ whole genome shotgun (WGS) entry which is preliminary data.</text>
</comment>
<protein>
    <recommendedName>
        <fullName evidence="2">BHLH domain-containing protein</fullName>
    </recommendedName>
</protein>
<dbReference type="RefSeq" id="XP_069204678.1">
    <property type="nucleotide sequence ID" value="XM_069341165.1"/>
</dbReference>
<dbReference type="PROSITE" id="PS50888">
    <property type="entry name" value="BHLH"/>
    <property type="match status" value="1"/>
</dbReference>
<dbReference type="PANTHER" id="PTHR47336">
    <property type="entry name" value="TRANSCRIPTION FACTOR HMS1-RELATED"/>
    <property type="match status" value="1"/>
</dbReference>
<proteinExistence type="predicted"/>
<dbReference type="InterPro" id="IPR011598">
    <property type="entry name" value="bHLH_dom"/>
</dbReference>
<dbReference type="SUPFAM" id="SSF47459">
    <property type="entry name" value="HLH, helix-loop-helix DNA-binding domain"/>
    <property type="match status" value="1"/>
</dbReference>
<dbReference type="InterPro" id="IPR052099">
    <property type="entry name" value="Regulatory_TF_Diverse"/>
</dbReference>
<evidence type="ECO:0000313" key="4">
    <source>
        <dbReference type="Proteomes" id="UP001562354"/>
    </source>
</evidence>
<dbReference type="Proteomes" id="UP001562354">
    <property type="component" value="Unassembled WGS sequence"/>
</dbReference>
<dbReference type="GeneID" id="95975607"/>
<dbReference type="Pfam" id="PF00010">
    <property type="entry name" value="HLH"/>
    <property type="match status" value="1"/>
</dbReference>
<reference evidence="3 4" key="1">
    <citation type="submission" date="2024-07" db="EMBL/GenBank/DDBJ databases">
        <title>Draft sequence of the Neodothiora populina.</title>
        <authorList>
            <person name="Drown D.D."/>
            <person name="Schuette U.S."/>
            <person name="Buechlein A.B."/>
            <person name="Rusch D.R."/>
            <person name="Winton L.W."/>
            <person name="Adams G.A."/>
        </authorList>
    </citation>
    <scope>NUCLEOTIDE SEQUENCE [LARGE SCALE GENOMIC DNA]</scope>
    <source>
        <strain evidence="3 4">CPC 39397</strain>
    </source>
</reference>
<evidence type="ECO:0000259" key="2">
    <source>
        <dbReference type="PROSITE" id="PS50888"/>
    </source>
</evidence>
<dbReference type="CDD" id="cd11395">
    <property type="entry name" value="bHLHzip_SREBP_like"/>
    <property type="match status" value="1"/>
</dbReference>